<evidence type="ECO:0000259" key="4">
    <source>
        <dbReference type="PROSITE" id="PS50042"/>
    </source>
</evidence>
<feature type="domain" description="HTH crp-type" evidence="5">
    <location>
        <begin position="152"/>
        <end position="224"/>
    </location>
</feature>
<evidence type="ECO:0000313" key="6">
    <source>
        <dbReference type="EMBL" id="SDF42779.1"/>
    </source>
</evidence>
<dbReference type="InterPro" id="IPR012318">
    <property type="entry name" value="HTH_CRP"/>
</dbReference>
<sequence length="234" mass="27566">MSTEEGHCNPETLWSPWICCTHARNWEQVFHLSHRRFYKKKELIIQRGQQIDHLYYLKTGRVKTVAWNQDGQQKTIWFIEGSGIFGETPFFNNKSCDYCFLAETDCEIYLFPRDVIFHEIIPHYPDLVVSLLTTLTRKVHILSTQVEYLTFCKPIIRVARLIYLLFQNNKATGNEKPPALPVTQESLADILGLHRVTVNNVIRQLKNKQILENRPHFIIVKDEQKLHDLIKTYL</sequence>
<dbReference type="OrthoDB" id="5460990at2"/>
<dbReference type="InterPro" id="IPR050397">
    <property type="entry name" value="Env_Response_Regulators"/>
</dbReference>
<evidence type="ECO:0000256" key="2">
    <source>
        <dbReference type="ARBA" id="ARBA00023125"/>
    </source>
</evidence>
<dbReference type="InterPro" id="IPR018490">
    <property type="entry name" value="cNMP-bd_dom_sf"/>
</dbReference>
<dbReference type="Proteomes" id="UP000243333">
    <property type="component" value="Unassembled WGS sequence"/>
</dbReference>
<keyword evidence="1" id="KW-0805">Transcription regulation</keyword>
<dbReference type="PANTHER" id="PTHR24567:SF26">
    <property type="entry name" value="REGULATORY PROTEIN YEIL"/>
    <property type="match status" value="1"/>
</dbReference>
<dbReference type="RefSeq" id="WP_093689669.1">
    <property type="nucleotide sequence ID" value="NZ_FNBU01000010.1"/>
</dbReference>
<keyword evidence="7" id="KW-1185">Reference proteome</keyword>
<evidence type="ECO:0000259" key="5">
    <source>
        <dbReference type="PROSITE" id="PS51063"/>
    </source>
</evidence>
<feature type="domain" description="Cyclic nucleotide-binding" evidence="4">
    <location>
        <begin position="38"/>
        <end position="114"/>
    </location>
</feature>
<keyword evidence="6" id="KW-0418">Kinase</keyword>
<evidence type="ECO:0000313" key="7">
    <source>
        <dbReference type="Proteomes" id="UP000243333"/>
    </source>
</evidence>
<dbReference type="SUPFAM" id="SSF46785">
    <property type="entry name" value="Winged helix' DNA-binding domain"/>
    <property type="match status" value="1"/>
</dbReference>
<evidence type="ECO:0000256" key="3">
    <source>
        <dbReference type="ARBA" id="ARBA00023163"/>
    </source>
</evidence>
<dbReference type="Gene3D" id="2.60.120.10">
    <property type="entry name" value="Jelly Rolls"/>
    <property type="match status" value="1"/>
</dbReference>
<keyword evidence="6" id="KW-0808">Transferase</keyword>
<dbReference type="EMBL" id="FNBU01000010">
    <property type="protein sequence ID" value="SDF42779.1"/>
    <property type="molecule type" value="Genomic_DNA"/>
</dbReference>
<dbReference type="SUPFAM" id="SSF51206">
    <property type="entry name" value="cAMP-binding domain-like"/>
    <property type="match status" value="1"/>
</dbReference>
<dbReference type="AlphaFoldDB" id="A0A1G7L1A5"/>
<dbReference type="Pfam" id="PF00027">
    <property type="entry name" value="cNMP_binding"/>
    <property type="match status" value="1"/>
</dbReference>
<evidence type="ECO:0000256" key="1">
    <source>
        <dbReference type="ARBA" id="ARBA00023015"/>
    </source>
</evidence>
<dbReference type="Pfam" id="PF13545">
    <property type="entry name" value="HTH_Crp_2"/>
    <property type="match status" value="1"/>
</dbReference>
<dbReference type="GO" id="GO:0003700">
    <property type="term" value="F:DNA-binding transcription factor activity"/>
    <property type="evidence" value="ECO:0007669"/>
    <property type="project" value="TreeGrafter"/>
</dbReference>
<dbReference type="PROSITE" id="PS51063">
    <property type="entry name" value="HTH_CRP_2"/>
    <property type="match status" value="1"/>
</dbReference>
<dbReference type="STRING" id="1123285.SAMN05660235_01559"/>
<organism evidence="6 7">
    <name type="scientific">Sporolituus thermophilus DSM 23256</name>
    <dbReference type="NCBI Taxonomy" id="1123285"/>
    <lineage>
        <taxon>Bacteria</taxon>
        <taxon>Bacillati</taxon>
        <taxon>Bacillota</taxon>
        <taxon>Negativicutes</taxon>
        <taxon>Selenomonadales</taxon>
        <taxon>Sporomusaceae</taxon>
        <taxon>Sporolituus</taxon>
    </lineage>
</organism>
<dbReference type="CDD" id="cd00038">
    <property type="entry name" value="CAP_ED"/>
    <property type="match status" value="1"/>
</dbReference>
<dbReference type="InterPro" id="IPR000595">
    <property type="entry name" value="cNMP-bd_dom"/>
</dbReference>
<dbReference type="GO" id="GO:0016301">
    <property type="term" value="F:kinase activity"/>
    <property type="evidence" value="ECO:0007669"/>
    <property type="project" value="UniProtKB-KW"/>
</dbReference>
<dbReference type="PROSITE" id="PS50042">
    <property type="entry name" value="CNMP_BINDING_3"/>
    <property type="match status" value="1"/>
</dbReference>
<dbReference type="InterPro" id="IPR014710">
    <property type="entry name" value="RmlC-like_jellyroll"/>
</dbReference>
<protein>
    <submittedName>
        <fullName evidence="6">cAMP-binding domain of CRP or a regulatory subunit of cAMP-dependent protein kinases</fullName>
    </submittedName>
</protein>
<keyword evidence="2" id="KW-0238">DNA-binding</keyword>
<dbReference type="InterPro" id="IPR036390">
    <property type="entry name" value="WH_DNA-bd_sf"/>
</dbReference>
<proteinExistence type="predicted"/>
<dbReference type="Gene3D" id="1.10.10.10">
    <property type="entry name" value="Winged helix-like DNA-binding domain superfamily/Winged helix DNA-binding domain"/>
    <property type="match status" value="1"/>
</dbReference>
<dbReference type="GO" id="GO:0003677">
    <property type="term" value="F:DNA binding"/>
    <property type="evidence" value="ECO:0007669"/>
    <property type="project" value="UniProtKB-KW"/>
</dbReference>
<dbReference type="GO" id="GO:0005829">
    <property type="term" value="C:cytosol"/>
    <property type="evidence" value="ECO:0007669"/>
    <property type="project" value="TreeGrafter"/>
</dbReference>
<dbReference type="PANTHER" id="PTHR24567">
    <property type="entry name" value="CRP FAMILY TRANSCRIPTIONAL REGULATORY PROTEIN"/>
    <property type="match status" value="1"/>
</dbReference>
<keyword evidence="3" id="KW-0804">Transcription</keyword>
<dbReference type="InterPro" id="IPR036388">
    <property type="entry name" value="WH-like_DNA-bd_sf"/>
</dbReference>
<name>A0A1G7L1A5_9FIRM</name>
<reference evidence="7" key="1">
    <citation type="submission" date="2016-10" db="EMBL/GenBank/DDBJ databases">
        <authorList>
            <person name="Varghese N."/>
            <person name="Submissions S."/>
        </authorList>
    </citation>
    <scope>NUCLEOTIDE SEQUENCE [LARGE SCALE GENOMIC DNA]</scope>
    <source>
        <strain evidence="7">DSM 23256</strain>
    </source>
</reference>
<accession>A0A1G7L1A5</accession>
<gene>
    <name evidence="6" type="ORF">SAMN05660235_01559</name>
</gene>